<keyword evidence="3" id="KW-1185">Reference proteome</keyword>
<accession>A0AAV0WFV8</accession>
<gene>
    <name evidence="2" type="ORF">MEUPH1_LOCUS10644</name>
</gene>
<keyword evidence="1" id="KW-0472">Membrane</keyword>
<name>A0AAV0WFV8_9HEMI</name>
<dbReference type="Proteomes" id="UP001160148">
    <property type="component" value="Unassembled WGS sequence"/>
</dbReference>
<keyword evidence="1" id="KW-0812">Transmembrane</keyword>
<evidence type="ECO:0000313" key="2">
    <source>
        <dbReference type="EMBL" id="CAI6354685.1"/>
    </source>
</evidence>
<proteinExistence type="predicted"/>
<evidence type="ECO:0000256" key="1">
    <source>
        <dbReference type="SAM" id="Phobius"/>
    </source>
</evidence>
<feature type="transmembrane region" description="Helical" evidence="1">
    <location>
        <begin position="16"/>
        <end position="39"/>
    </location>
</feature>
<dbReference type="AlphaFoldDB" id="A0AAV0WFV8"/>
<evidence type="ECO:0000313" key="3">
    <source>
        <dbReference type="Proteomes" id="UP001160148"/>
    </source>
</evidence>
<reference evidence="2 3" key="1">
    <citation type="submission" date="2023-01" db="EMBL/GenBank/DDBJ databases">
        <authorList>
            <person name="Whitehead M."/>
        </authorList>
    </citation>
    <scope>NUCLEOTIDE SEQUENCE [LARGE SCALE GENOMIC DNA]</scope>
</reference>
<protein>
    <submittedName>
        <fullName evidence="2">Uncharacterized protein</fullName>
    </submittedName>
</protein>
<dbReference type="EMBL" id="CARXXK010000002">
    <property type="protein sequence ID" value="CAI6354685.1"/>
    <property type="molecule type" value="Genomic_DNA"/>
</dbReference>
<keyword evidence="1" id="KW-1133">Transmembrane helix</keyword>
<sequence length="106" mass="11769">MWSLKSRPRSTIIPRYFILSFGWMVCLSSVSLGVSYLYLLVNTIASVLCTASDSPRFRISSETKESVSLAIVSSSGMVFPELTTKVSSAKPISLDPRGSWSWRIRS</sequence>
<organism evidence="2 3">
    <name type="scientific">Macrosiphum euphorbiae</name>
    <name type="common">potato aphid</name>
    <dbReference type="NCBI Taxonomy" id="13131"/>
    <lineage>
        <taxon>Eukaryota</taxon>
        <taxon>Metazoa</taxon>
        <taxon>Ecdysozoa</taxon>
        <taxon>Arthropoda</taxon>
        <taxon>Hexapoda</taxon>
        <taxon>Insecta</taxon>
        <taxon>Pterygota</taxon>
        <taxon>Neoptera</taxon>
        <taxon>Paraneoptera</taxon>
        <taxon>Hemiptera</taxon>
        <taxon>Sternorrhyncha</taxon>
        <taxon>Aphidomorpha</taxon>
        <taxon>Aphidoidea</taxon>
        <taxon>Aphididae</taxon>
        <taxon>Macrosiphini</taxon>
        <taxon>Macrosiphum</taxon>
    </lineage>
</organism>
<comment type="caution">
    <text evidence="2">The sequence shown here is derived from an EMBL/GenBank/DDBJ whole genome shotgun (WGS) entry which is preliminary data.</text>
</comment>